<dbReference type="GO" id="GO:0016779">
    <property type="term" value="F:nucleotidyltransferase activity"/>
    <property type="evidence" value="ECO:0007669"/>
    <property type="project" value="UniProtKB-KW"/>
</dbReference>
<keyword evidence="9" id="KW-0548">Nucleotidyltransferase</keyword>
<keyword evidence="2" id="KW-0808">Transferase</keyword>
<sequence>MTAGARRLGAIIAGGQSQRFGSDKAMAMIDGRPMIDHVIAALRPQVDELVICGRAWPGLSSIADYPVQGFGPLGGLCAALDHAARGNFDAVLTTPVDVLPVPANLGDLLSGESAAVFERQYLIGHWPVRYRDALLTHIQEGGRRAFRAWLDTVEVRYAPEPFPMHNVNFVEDMPKEI</sequence>
<evidence type="ECO:0000256" key="2">
    <source>
        <dbReference type="ARBA" id="ARBA00022679"/>
    </source>
</evidence>
<reference evidence="9" key="1">
    <citation type="submission" date="2021-04" db="EMBL/GenBank/DDBJ databases">
        <title>Isolation of p-tert-butylphenol degrading bacteria Sphingobium phenoxybenzoativorans Tas13 from active sludge.</title>
        <authorList>
            <person name="Li Y."/>
        </authorList>
    </citation>
    <scope>NUCLEOTIDE SEQUENCE</scope>
    <source>
        <strain evidence="9">Tas13</strain>
    </source>
</reference>
<dbReference type="AlphaFoldDB" id="A0A975Q1R2"/>
<keyword evidence="3" id="KW-0479">Metal-binding</keyword>
<dbReference type="PANTHER" id="PTHR19136:SF81">
    <property type="entry name" value="MOLYBDENUM COFACTOR GUANYLYLTRANSFERASE"/>
    <property type="match status" value="1"/>
</dbReference>
<evidence type="ECO:0000256" key="6">
    <source>
        <dbReference type="ARBA" id="ARBA00023134"/>
    </source>
</evidence>
<keyword evidence="10" id="KW-1185">Reference proteome</keyword>
<keyword evidence="4" id="KW-0547">Nucleotide-binding</keyword>
<dbReference type="Gene3D" id="3.90.550.10">
    <property type="entry name" value="Spore Coat Polysaccharide Biosynthesis Protein SpsA, Chain A"/>
    <property type="match status" value="1"/>
</dbReference>
<evidence type="ECO:0000259" key="8">
    <source>
        <dbReference type="Pfam" id="PF12804"/>
    </source>
</evidence>
<evidence type="ECO:0000256" key="5">
    <source>
        <dbReference type="ARBA" id="ARBA00022842"/>
    </source>
</evidence>
<name>A0A975Q1R2_9SPHN</name>
<dbReference type="Pfam" id="PF12804">
    <property type="entry name" value="NTP_transf_3"/>
    <property type="match status" value="1"/>
</dbReference>
<dbReference type="KEGG" id="spph:KFK14_23825"/>
<protein>
    <submittedName>
        <fullName evidence="9">Molybdenum cofactor guanylyltransferase</fullName>
    </submittedName>
</protein>
<evidence type="ECO:0000256" key="1">
    <source>
        <dbReference type="ARBA" id="ARBA00022490"/>
    </source>
</evidence>
<dbReference type="PANTHER" id="PTHR19136">
    <property type="entry name" value="MOLYBDENUM COFACTOR GUANYLYLTRANSFERASE"/>
    <property type="match status" value="1"/>
</dbReference>
<feature type="domain" description="MobA-like NTP transferase" evidence="8">
    <location>
        <begin position="9"/>
        <end position="150"/>
    </location>
</feature>
<accession>A0A975Q1R2</accession>
<dbReference type="GO" id="GO:0005525">
    <property type="term" value="F:GTP binding"/>
    <property type="evidence" value="ECO:0007669"/>
    <property type="project" value="UniProtKB-KW"/>
</dbReference>
<keyword evidence="6" id="KW-0342">GTP-binding</keyword>
<gene>
    <name evidence="9" type="ORF">KFK14_23825</name>
</gene>
<keyword evidence="5" id="KW-0460">Magnesium</keyword>
<dbReference type="InterPro" id="IPR029044">
    <property type="entry name" value="Nucleotide-diphossugar_trans"/>
</dbReference>
<evidence type="ECO:0000313" key="9">
    <source>
        <dbReference type="EMBL" id="QUT05921.1"/>
    </source>
</evidence>
<dbReference type="GO" id="GO:0046872">
    <property type="term" value="F:metal ion binding"/>
    <property type="evidence" value="ECO:0007669"/>
    <property type="project" value="UniProtKB-KW"/>
</dbReference>
<dbReference type="InterPro" id="IPR013482">
    <property type="entry name" value="Molybde_CF_guanTrfase"/>
</dbReference>
<evidence type="ECO:0000256" key="7">
    <source>
        <dbReference type="ARBA" id="ARBA00023150"/>
    </source>
</evidence>
<evidence type="ECO:0000256" key="4">
    <source>
        <dbReference type="ARBA" id="ARBA00022741"/>
    </source>
</evidence>
<organism evidence="9 10">
    <name type="scientific">Sphingobium phenoxybenzoativorans</name>
    <dbReference type="NCBI Taxonomy" id="1592790"/>
    <lineage>
        <taxon>Bacteria</taxon>
        <taxon>Pseudomonadati</taxon>
        <taxon>Pseudomonadota</taxon>
        <taxon>Alphaproteobacteria</taxon>
        <taxon>Sphingomonadales</taxon>
        <taxon>Sphingomonadaceae</taxon>
        <taxon>Sphingobium</taxon>
    </lineage>
</organism>
<dbReference type="SUPFAM" id="SSF53448">
    <property type="entry name" value="Nucleotide-diphospho-sugar transferases"/>
    <property type="match status" value="1"/>
</dbReference>
<evidence type="ECO:0000313" key="10">
    <source>
        <dbReference type="Proteomes" id="UP000681425"/>
    </source>
</evidence>
<dbReference type="RefSeq" id="WP_212609409.1">
    <property type="nucleotide sequence ID" value="NZ_CP073910.1"/>
</dbReference>
<proteinExistence type="predicted"/>
<dbReference type="InterPro" id="IPR025877">
    <property type="entry name" value="MobA-like_NTP_Trfase"/>
</dbReference>
<dbReference type="GO" id="GO:0006777">
    <property type="term" value="P:Mo-molybdopterin cofactor biosynthetic process"/>
    <property type="evidence" value="ECO:0007669"/>
    <property type="project" value="UniProtKB-KW"/>
</dbReference>
<keyword evidence="7" id="KW-0501">Molybdenum cofactor biosynthesis</keyword>
<evidence type="ECO:0000256" key="3">
    <source>
        <dbReference type="ARBA" id="ARBA00022723"/>
    </source>
</evidence>
<keyword evidence="1" id="KW-0963">Cytoplasm</keyword>
<dbReference type="Proteomes" id="UP000681425">
    <property type="component" value="Chromosome"/>
</dbReference>
<dbReference type="CDD" id="cd02503">
    <property type="entry name" value="MobA"/>
    <property type="match status" value="1"/>
</dbReference>
<dbReference type="EMBL" id="CP073910">
    <property type="protein sequence ID" value="QUT05921.1"/>
    <property type="molecule type" value="Genomic_DNA"/>
</dbReference>